<feature type="region of interest" description="Disordered" evidence="2">
    <location>
        <begin position="805"/>
        <end position="824"/>
    </location>
</feature>
<accession>A0AAJ0DCL7</accession>
<dbReference type="EMBL" id="JAWDJX010000027">
    <property type="protein sequence ID" value="KAK3051262.1"/>
    <property type="molecule type" value="Genomic_DNA"/>
</dbReference>
<feature type="coiled-coil region" evidence="1">
    <location>
        <begin position="528"/>
        <end position="575"/>
    </location>
</feature>
<organism evidence="3 4">
    <name type="scientific">Extremus antarcticus</name>
    <dbReference type="NCBI Taxonomy" id="702011"/>
    <lineage>
        <taxon>Eukaryota</taxon>
        <taxon>Fungi</taxon>
        <taxon>Dikarya</taxon>
        <taxon>Ascomycota</taxon>
        <taxon>Pezizomycotina</taxon>
        <taxon>Dothideomycetes</taxon>
        <taxon>Dothideomycetidae</taxon>
        <taxon>Mycosphaerellales</taxon>
        <taxon>Extremaceae</taxon>
        <taxon>Extremus</taxon>
    </lineage>
</organism>
<feature type="compositionally biased region" description="Basic and acidic residues" evidence="2">
    <location>
        <begin position="805"/>
        <end position="820"/>
    </location>
</feature>
<evidence type="ECO:0000313" key="3">
    <source>
        <dbReference type="EMBL" id="KAK3051262.1"/>
    </source>
</evidence>
<feature type="compositionally biased region" description="Basic and acidic residues" evidence="2">
    <location>
        <begin position="1500"/>
        <end position="1512"/>
    </location>
</feature>
<evidence type="ECO:0000256" key="1">
    <source>
        <dbReference type="SAM" id="Coils"/>
    </source>
</evidence>
<feature type="region of interest" description="Disordered" evidence="2">
    <location>
        <begin position="459"/>
        <end position="496"/>
    </location>
</feature>
<evidence type="ECO:0000256" key="2">
    <source>
        <dbReference type="SAM" id="MobiDB-lite"/>
    </source>
</evidence>
<feature type="compositionally biased region" description="Polar residues" evidence="2">
    <location>
        <begin position="484"/>
        <end position="494"/>
    </location>
</feature>
<gene>
    <name evidence="3" type="ORF">LTR09_007658</name>
</gene>
<feature type="compositionally biased region" description="Polar residues" evidence="2">
    <location>
        <begin position="331"/>
        <end position="340"/>
    </location>
</feature>
<name>A0AAJ0DCL7_9PEZI</name>
<feature type="compositionally biased region" description="Basic residues" evidence="2">
    <location>
        <begin position="1487"/>
        <end position="1499"/>
    </location>
</feature>
<feature type="region of interest" description="Disordered" evidence="2">
    <location>
        <begin position="205"/>
        <end position="228"/>
    </location>
</feature>
<feature type="region of interest" description="Disordered" evidence="2">
    <location>
        <begin position="419"/>
        <end position="447"/>
    </location>
</feature>
<reference evidence="3" key="1">
    <citation type="submission" date="2023-04" db="EMBL/GenBank/DDBJ databases">
        <title>Black Yeasts Isolated from many extreme environments.</title>
        <authorList>
            <person name="Coleine C."/>
            <person name="Stajich J.E."/>
            <person name="Selbmann L."/>
        </authorList>
    </citation>
    <scope>NUCLEOTIDE SEQUENCE</scope>
    <source>
        <strain evidence="3">CCFEE 5312</strain>
    </source>
</reference>
<feature type="coiled-coil region" evidence="1">
    <location>
        <begin position="914"/>
        <end position="948"/>
    </location>
</feature>
<keyword evidence="1" id="KW-0175">Coiled coil</keyword>
<comment type="caution">
    <text evidence="3">The sequence shown here is derived from an EMBL/GenBank/DDBJ whole genome shotgun (WGS) entry which is preliminary data.</text>
</comment>
<sequence length="1586" mass="177300">MLPPAHARQGLVLAHHRTLITTAFKASTSSMLRTGLSQHRRSFWGWRRPKDWTSHLDPLYYRFHSHRTLKTRAKLLDKLRRRGKFDWGINNADFFSPKHVRWASRWDDNGWKRKHPWCAIDDAEDTKKKSSRDVAEEAEVGGYELSAREKLWKQQMESMRKRVENDPYEAIFGKRFEPFWSPLVPSWMREEMGLPVWKEEGKAVNEAEASKKGEAERNAEPSKKGEPVKRAEIGRKLYTADLLSMQKKLSDMVKTVESVASGKTVSGLTAVENSKPTKSSSYAYASSTSWDSSLNKTKKVEWDSVSGQTKKMVEMQTSKPSERKTIESSKESATPSTNVVKASPAIETTVVRNSTSTSSKQSAASQPGSRAVSIPVKQPADVRKSIPIPPPLSQPSYRVPIGFSPKPTSLGAWKTTAVSSQVSKPSVLATLPSNEPPKPAAKDTEPGLEYVTAESIRARISKLNPAKQATSTPPPPATNPQQQGEQEASFNSLDAQPHIDAYLKRSEAPAFVSLASAHGAPWDQMEKEVMLQKELETLNSKKAKLLKDEQGLFHIERQKRELMKLDQRIRELGDRIGKMDVALAFDQSPANVTESSEYDNKPTVLQPSLDRMQSKQEVTSKTADEVVDADDAAAHESTEPLETPVTKATVPAGWEKQADLLQADRVKRTTAKVTYPDMQSLITSSQPTARKMHETEKRRTARLRAEHAGNMTGKGWAEAEHQARCQYRSRSHMDADEPLDTFISGDVAELPRLHQEWPTQRFEFPAGFTTFSGTPRASKATAEKSKQAEVGTERAAKLEKANKMLEEEVQEQKSRTQAHERRQKPNALARLQAAKLEHETEPLDDGLEKLKATLQDRMNKRNQRGSAASQENAGHKLKESLDEVVRLLRHDPRDVANLGELRGDQGVVAKVEHADVDAERAAKLEKANKMLQEEVQEQNARMQAHEGRYADKIRSLRTELEVAYKQSSVHGEKHIEHIRALEKDLAAARKSGTESVPLEAKYADKIRSLRAELDVAYKQSAVHGEKHVERIRALEKGLAEFKKSDFWSTSQAIHMPQAEGDLAPTAAAFAGSEKWYKQATVTPASIRREKEKAEQKRRDQKLVKEVQGIYEKAYGVIDADHQQPLTANTETKKATNVVEVESDVDLGEALAKYETDQKQTYKFQEDQLENEMAAREREANERVDLLDTGSPKLALDAVITNAAFTGATKPASAVPDATQTEIQWAEPALYKVLVWDVGNVSTTTTTSSFTGAESPLSISCVLTHLKNPASYFSSMGELHGEGFQVIHATHGLLVFRKAKDTKQEVDSGSRDYNTSLYKVLYLGDWGALETATMAWHFAGTQDEISIASALAQLVRPEKFLPKIEELHQDGFSAIHATKDLLVFRKTPDFKQKEAKEEGLKSSLEDHGLLLTTATKSETPANAAEDIRSIGSGVNPVDGTTAVPFEPPHAELERPSAVEPNEQTEEKDYDIRHYPRVRREEYPVFTGTKRKWNSNHRRHAQRQERDRERESKDRKKSRWRWVLGTGLGAATVAYAVGAAAERGRKAETAAKNAKMEEAKRLAAEEKYDISDGLILGTFFLLSIVLLL</sequence>
<feature type="region of interest" description="Disordered" evidence="2">
    <location>
        <begin position="773"/>
        <end position="794"/>
    </location>
</feature>
<proteinExistence type="predicted"/>
<evidence type="ECO:0000313" key="4">
    <source>
        <dbReference type="Proteomes" id="UP001271007"/>
    </source>
</evidence>
<feature type="compositionally biased region" description="Polar residues" evidence="2">
    <location>
        <begin position="305"/>
        <end position="319"/>
    </location>
</feature>
<feature type="region of interest" description="Disordered" evidence="2">
    <location>
        <begin position="305"/>
        <end position="398"/>
    </location>
</feature>
<feature type="region of interest" description="Disordered" evidence="2">
    <location>
        <begin position="1486"/>
        <end position="1514"/>
    </location>
</feature>
<keyword evidence="4" id="KW-1185">Reference proteome</keyword>
<dbReference type="Proteomes" id="UP001271007">
    <property type="component" value="Unassembled WGS sequence"/>
</dbReference>
<feature type="compositionally biased region" description="Basic and acidic residues" evidence="2">
    <location>
        <begin position="781"/>
        <end position="794"/>
    </location>
</feature>
<feature type="region of interest" description="Disordered" evidence="2">
    <location>
        <begin position="1415"/>
        <end position="1467"/>
    </location>
</feature>
<feature type="compositionally biased region" description="Low complexity" evidence="2">
    <location>
        <begin position="348"/>
        <end position="366"/>
    </location>
</feature>
<protein>
    <submittedName>
        <fullName evidence="3">Uncharacterized protein</fullName>
    </submittedName>
</protein>
<feature type="region of interest" description="Disordered" evidence="2">
    <location>
        <begin position="589"/>
        <end position="626"/>
    </location>
</feature>
<feature type="compositionally biased region" description="Basic and acidic residues" evidence="2">
    <location>
        <begin position="320"/>
        <end position="330"/>
    </location>
</feature>